<sequence>MDYNIFQQIHGLARLNSTLDFIMSTLSTWGYIAFILAIIVLPFLPSKRKLGLLGFLALLITLGLNRILKWMIDRPRPFVDHDIDILVPKEPSPSFPSDQALIAGVFVTIYCLRFADLKLRLLAISLAVLVVISRVFVGHHYPADVVAGMFLGIIIVAIVHKIGMQILNKQAKAKISA</sequence>
<proteinExistence type="predicted"/>
<dbReference type="SUPFAM" id="SSF48317">
    <property type="entry name" value="Acid phosphatase/Vanadium-dependent haloperoxidase"/>
    <property type="match status" value="1"/>
</dbReference>
<dbReference type="GO" id="GO:0050380">
    <property type="term" value="F:undecaprenyl-diphosphatase activity"/>
    <property type="evidence" value="ECO:0007669"/>
    <property type="project" value="UniProtKB-EC"/>
</dbReference>
<dbReference type="Gene3D" id="1.20.144.10">
    <property type="entry name" value="Phosphatidic acid phosphatase type 2/haloperoxidase"/>
    <property type="match status" value="2"/>
</dbReference>
<feature type="transmembrane region" description="Helical" evidence="1">
    <location>
        <begin position="50"/>
        <end position="68"/>
    </location>
</feature>
<feature type="domain" description="Phosphatidic acid phosphatase type 2/haloperoxidase" evidence="2">
    <location>
        <begin position="50"/>
        <end position="160"/>
    </location>
</feature>
<dbReference type="SMART" id="SM00014">
    <property type="entry name" value="acidPPc"/>
    <property type="match status" value="1"/>
</dbReference>
<evidence type="ECO:0000313" key="4">
    <source>
        <dbReference type="Proteomes" id="UP001296943"/>
    </source>
</evidence>
<dbReference type="InterPro" id="IPR000326">
    <property type="entry name" value="PAP2/HPO"/>
</dbReference>
<reference evidence="3 4" key="1">
    <citation type="submission" date="2021-01" db="EMBL/GenBank/DDBJ databases">
        <title>Genomic Encyclopedia of Type Strains, Phase IV (KMG-IV): sequencing the most valuable type-strain genomes for metagenomic binning, comparative biology and taxonomic classification.</title>
        <authorList>
            <person name="Goeker M."/>
        </authorList>
    </citation>
    <scope>NUCLEOTIDE SEQUENCE [LARGE SCALE GENOMIC DNA]</scope>
    <source>
        <strain evidence="3 4">DSM 23711</strain>
    </source>
</reference>
<dbReference type="PANTHER" id="PTHR14969">
    <property type="entry name" value="SPHINGOSINE-1-PHOSPHATE PHOSPHOHYDROLASE"/>
    <property type="match status" value="1"/>
</dbReference>
<dbReference type="Pfam" id="PF01569">
    <property type="entry name" value="PAP2"/>
    <property type="match status" value="1"/>
</dbReference>
<feature type="transmembrane region" description="Helical" evidence="1">
    <location>
        <begin position="119"/>
        <end position="139"/>
    </location>
</feature>
<gene>
    <name evidence="3" type="ORF">JOC48_000745</name>
</gene>
<dbReference type="PANTHER" id="PTHR14969:SF13">
    <property type="entry name" value="AT30094P"/>
    <property type="match status" value="1"/>
</dbReference>
<evidence type="ECO:0000259" key="2">
    <source>
        <dbReference type="SMART" id="SM00014"/>
    </source>
</evidence>
<accession>A0ABS2MWM2</accession>
<keyword evidence="1" id="KW-0812">Transmembrane</keyword>
<feature type="transmembrane region" description="Helical" evidence="1">
    <location>
        <begin position="21"/>
        <end position="44"/>
    </location>
</feature>
<dbReference type="EMBL" id="JAFBDR010000003">
    <property type="protein sequence ID" value="MBM7570267.1"/>
    <property type="molecule type" value="Genomic_DNA"/>
</dbReference>
<evidence type="ECO:0000256" key="1">
    <source>
        <dbReference type="SAM" id="Phobius"/>
    </source>
</evidence>
<dbReference type="InterPro" id="IPR036938">
    <property type="entry name" value="PAP2/HPO_sf"/>
</dbReference>
<dbReference type="EC" id="3.6.1.27" evidence="3"/>
<comment type="caution">
    <text evidence="3">The sequence shown here is derived from an EMBL/GenBank/DDBJ whole genome shotgun (WGS) entry which is preliminary data.</text>
</comment>
<dbReference type="CDD" id="cd01610">
    <property type="entry name" value="PAP2_like"/>
    <property type="match status" value="1"/>
</dbReference>
<protein>
    <submittedName>
        <fullName evidence="3">Undecaprenyl-diphosphatase</fullName>
        <ecNumber evidence="3">3.6.1.27</ecNumber>
    </submittedName>
</protein>
<dbReference type="RefSeq" id="WP_204497704.1">
    <property type="nucleotide sequence ID" value="NZ_JAFBDR010000003.1"/>
</dbReference>
<keyword evidence="1" id="KW-1133">Transmembrane helix</keyword>
<evidence type="ECO:0000313" key="3">
    <source>
        <dbReference type="EMBL" id="MBM7570267.1"/>
    </source>
</evidence>
<organism evidence="3 4">
    <name type="scientific">Aquibacillus albus</name>
    <dbReference type="NCBI Taxonomy" id="1168171"/>
    <lineage>
        <taxon>Bacteria</taxon>
        <taxon>Bacillati</taxon>
        <taxon>Bacillota</taxon>
        <taxon>Bacilli</taxon>
        <taxon>Bacillales</taxon>
        <taxon>Bacillaceae</taxon>
        <taxon>Aquibacillus</taxon>
    </lineage>
</organism>
<keyword evidence="4" id="KW-1185">Reference proteome</keyword>
<keyword evidence="1" id="KW-0472">Membrane</keyword>
<name>A0ABS2MWM2_9BACI</name>
<dbReference type="Proteomes" id="UP001296943">
    <property type="component" value="Unassembled WGS sequence"/>
</dbReference>
<keyword evidence="3" id="KW-0378">Hydrolase</keyword>
<feature type="transmembrane region" description="Helical" evidence="1">
    <location>
        <begin position="145"/>
        <end position="164"/>
    </location>
</feature>